<keyword evidence="8 12" id="KW-0067">ATP-binding</keyword>
<dbReference type="AlphaFoldDB" id="A0A2T0BHA3"/>
<proteinExistence type="predicted"/>
<dbReference type="GO" id="GO:0005886">
    <property type="term" value="C:plasma membrane"/>
    <property type="evidence" value="ECO:0007669"/>
    <property type="project" value="UniProtKB-SubCell"/>
</dbReference>
<dbReference type="InterPro" id="IPR050107">
    <property type="entry name" value="ABC_carbohydrate_import_ATPase"/>
</dbReference>
<dbReference type="EMBL" id="PVXQ01000008">
    <property type="protein sequence ID" value="PRR83279.1"/>
    <property type="molecule type" value="Genomic_DNA"/>
</dbReference>
<dbReference type="Pfam" id="PF00005">
    <property type="entry name" value="ABC_tran"/>
    <property type="match status" value="2"/>
</dbReference>
<dbReference type="CDD" id="cd03216">
    <property type="entry name" value="ABC_Carb_Monos_I"/>
    <property type="match status" value="1"/>
</dbReference>
<dbReference type="Proteomes" id="UP000239471">
    <property type="component" value="Unassembled WGS sequence"/>
</dbReference>
<dbReference type="PROSITE" id="PS50893">
    <property type="entry name" value="ABC_TRANSPORTER_2"/>
    <property type="match status" value="2"/>
</dbReference>
<dbReference type="CDD" id="cd03215">
    <property type="entry name" value="ABC_Carb_Monos_II"/>
    <property type="match status" value="1"/>
</dbReference>
<evidence type="ECO:0000256" key="10">
    <source>
        <dbReference type="ARBA" id="ARBA00023136"/>
    </source>
</evidence>
<keyword evidence="5" id="KW-0762">Sugar transport</keyword>
<dbReference type="RefSeq" id="WP_106059095.1">
    <property type="nucleotide sequence ID" value="NZ_PVXQ01000008.1"/>
</dbReference>
<evidence type="ECO:0000256" key="1">
    <source>
        <dbReference type="ARBA" id="ARBA00004202"/>
    </source>
</evidence>
<keyword evidence="7" id="KW-0547">Nucleotide-binding</keyword>
<dbReference type="InterPro" id="IPR003593">
    <property type="entry name" value="AAA+_ATPase"/>
</dbReference>
<evidence type="ECO:0000313" key="12">
    <source>
        <dbReference type="EMBL" id="PRR83279.1"/>
    </source>
</evidence>
<keyword evidence="10" id="KW-0472">Membrane</keyword>
<dbReference type="FunFam" id="3.40.50.300:FF:000127">
    <property type="entry name" value="Ribose import ATP-binding protein RbsA"/>
    <property type="match status" value="1"/>
</dbReference>
<dbReference type="GO" id="GO:0015749">
    <property type="term" value="P:monosaccharide transmembrane transport"/>
    <property type="evidence" value="ECO:0007669"/>
    <property type="project" value="UniProtKB-ARBA"/>
</dbReference>
<keyword evidence="12" id="KW-0378">Hydrolase</keyword>
<dbReference type="InterPro" id="IPR003439">
    <property type="entry name" value="ABC_transporter-like_ATP-bd"/>
</dbReference>
<dbReference type="InterPro" id="IPR017871">
    <property type="entry name" value="ABC_transporter-like_CS"/>
</dbReference>
<keyword evidence="6" id="KW-0677">Repeat</keyword>
<organism evidence="12 13">
    <name type="scientific">Clostridium vincentii</name>
    <dbReference type="NCBI Taxonomy" id="52704"/>
    <lineage>
        <taxon>Bacteria</taxon>
        <taxon>Bacillati</taxon>
        <taxon>Bacillota</taxon>
        <taxon>Clostridia</taxon>
        <taxon>Eubacteriales</taxon>
        <taxon>Clostridiaceae</taxon>
        <taxon>Clostridium</taxon>
    </lineage>
</organism>
<keyword evidence="13" id="KW-1185">Reference proteome</keyword>
<dbReference type="Gene3D" id="3.40.50.300">
    <property type="entry name" value="P-loop containing nucleotide triphosphate hydrolases"/>
    <property type="match status" value="2"/>
</dbReference>
<dbReference type="GO" id="GO:0016887">
    <property type="term" value="F:ATP hydrolysis activity"/>
    <property type="evidence" value="ECO:0007669"/>
    <property type="project" value="InterPro"/>
</dbReference>
<gene>
    <name evidence="12" type="primary">rbsA_1</name>
    <name evidence="12" type="ORF">CLVI_10780</name>
</gene>
<keyword evidence="4" id="KW-1003">Cell membrane</keyword>
<evidence type="ECO:0000259" key="11">
    <source>
        <dbReference type="PROSITE" id="PS50893"/>
    </source>
</evidence>
<evidence type="ECO:0000256" key="5">
    <source>
        <dbReference type="ARBA" id="ARBA00022597"/>
    </source>
</evidence>
<dbReference type="InterPro" id="IPR027417">
    <property type="entry name" value="P-loop_NTPase"/>
</dbReference>
<dbReference type="SUPFAM" id="SSF52540">
    <property type="entry name" value="P-loop containing nucleoside triphosphate hydrolases"/>
    <property type="match status" value="2"/>
</dbReference>
<evidence type="ECO:0000256" key="7">
    <source>
        <dbReference type="ARBA" id="ARBA00022741"/>
    </source>
</evidence>
<dbReference type="GO" id="GO:0005524">
    <property type="term" value="F:ATP binding"/>
    <property type="evidence" value="ECO:0007669"/>
    <property type="project" value="UniProtKB-KW"/>
</dbReference>
<dbReference type="SMART" id="SM00382">
    <property type="entry name" value="AAA"/>
    <property type="match status" value="2"/>
</dbReference>
<comment type="subcellular location">
    <subcellularLocation>
        <location evidence="2">Cell inner membrane</location>
    </subcellularLocation>
    <subcellularLocation>
        <location evidence="1">Cell membrane</location>
        <topology evidence="1">Peripheral membrane protein</topology>
    </subcellularLocation>
</comment>
<reference evidence="12 13" key="1">
    <citation type="submission" date="2018-03" db="EMBL/GenBank/DDBJ databases">
        <title>Genome sequence of Clostridium vincentii DSM 10228.</title>
        <authorList>
            <person name="Poehlein A."/>
            <person name="Daniel R."/>
        </authorList>
    </citation>
    <scope>NUCLEOTIDE SEQUENCE [LARGE SCALE GENOMIC DNA]</scope>
    <source>
        <strain evidence="12 13">DSM 10228</strain>
    </source>
</reference>
<evidence type="ECO:0000256" key="6">
    <source>
        <dbReference type="ARBA" id="ARBA00022737"/>
    </source>
</evidence>
<dbReference type="FunFam" id="3.40.50.300:FF:000126">
    <property type="entry name" value="Galactose/methyl galactoside import ATP-binding protein MglA"/>
    <property type="match status" value="1"/>
</dbReference>
<keyword evidence="9" id="KW-1278">Translocase</keyword>
<dbReference type="EC" id="3.6.3.17" evidence="12"/>
<evidence type="ECO:0000256" key="9">
    <source>
        <dbReference type="ARBA" id="ARBA00022967"/>
    </source>
</evidence>
<name>A0A2T0BHA3_9CLOT</name>
<dbReference type="PROSITE" id="PS00211">
    <property type="entry name" value="ABC_TRANSPORTER_1"/>
    <property type="match status" value="1"/>
</dbReference>
<evidence type="ECO:0000256" key="8">
    <source>
        <dbReference type="ARBA" id="ARBA00022840"/>
    </source>
</evidence>
<feature type="domain" description="ABC transporter" evidence="11">
    <location>
        <begin position="253"/>
        <end position="498"/>
    </location>
</feature>
<dbReference type="PANTHER" id="PTHR43790:SF3">
    <property type="entry name" value="D-ALLOSE IMPORT ATP-BINDING PROTEIN ALSA-RELATED"/>
    <property type="match status" value="1"/>
</dbReference>
<evidence type="ECO:0000256" key="4">
    <source>
        <dbReference type="ARBA" id="ARBA00022475"/>
    </source>
</evidence>
<sequence length="503" mass="55419">MAEIILQMKGIQKSFSGVKVLKNAGIEAVKGEVQILLGENGAGKSTLMKILAGAYSKDEGEIIYKGKKVQINNPKDAEKLGIAIIYQEFNLIPYLSVAENMFLGKESMSNIPGKIDFEDMYKKAQQMLDHLEVDIDPKGMVADLGIAQQQMVEIAKALSVNADVIIMDEPTAALTDKEINSLFKIIHTIKSEGVSIIYISHRLEEFKIIGDRVTIMRDGETVGMVNMNETTINELIKLMVGREIGNKFPKIDIEKGDILLEVKNLKRKGSFENINFTLRKGEILGVSGLMGAGRTEVMRALFGIDQIDSGEVYLEGKKVSIKSPADAIKNKIGFITENRRDEGLVLSMDVKENITLCTLPKFLSNPAKLDLGEEINEANSFIDKLRIKCTGFTQKAGTLSGGNQQKIVIAKWLLANSKILIVDEPTRGIDVGAKQEIYNIMNELLKSGVGIIMISSELPEVLGMSDRILVMCRGEILGELDRKEASQEKIMHYATGGGKYDAK</sequence>
<accession>A0A2T0BHA3</accession>
<evidence type="ECO:0000313" key="13">
    <source>
        <dbReference type="Proteomes" id="UP000239471"/>
    </source>
</evidence>
<feature type="domain" description="ABC transporter" evidence="11">
    <location>
        <begin position="6"/>
        <end position="243"/>
    </location>
</feature>
<evidence type="ECO:0000256" key="3">
    <source>
        <dbReference type="ARBA" id="ARBA00022448"/>
    </source>
</evidence>
<protein>
    <submittedName>
        <fullName evidence="12">Ribose import ATP-binding protein RbsA</fullName>
        <ecNumber evidence="12">3.6.3.17</ecNumber>
    </submittedName>
</protein>
<evidence type="ECO:0000256" key="2">
    <source>
        <dbReference type="ARBA" id="ARBA00004533"/>
    </source>
</evidence>
<comment type="caution">
    <text evidence="12">The sequence shown here is derived from an EMBL/GenBank/DDBJ whole genome shotgun (WGS) entry which is preliminary data.</text>
</comment>
<keyword evidence="3" id="KW-0813">Transport</keyword>
<dbReference type="PANTHER" id="PTHR43790">
    <property type="entry name" value="CARBOHYDRATE TRANSPORT ATP-BINDING PROTEIN MG119-RELATED"/>
    <property type="match status" value="1"/>
</dbReference>